<evidence type="ECO:0000256" key="4">
    <source>
        <dbReference type="RuleBase" id="RU004273"/>
    </source>
</evidence>
<dbReference type="Gene3D" id="3.60.21.10">
    <property type="match status" value="1"/>
</dbReference>
<dbReference type="PRINTS" id="PR00114">
    <property type="entry name" value="STPHPHTASE"/>
</dbReference>
<dbReference type="PANTHER" id="PTHR45619">
    <property type="entry name" value="SERINE/THREONINE-PROTEIN PHOSPHATASE PP2A-RELATED"/>
    <property type="match status" value="1"/>
</dbReference>
<evidence type="ECO:0000256" key="1">
    <source>
        <dbReference type="ARBA" id="ARBA00022723"/>
    </source>
</evidence>
<evidence type="ECO:0000259" key="5">
    <source>
        <dbReference type="PROSITE" id="PS00125"/>
    </source>
</evidence>
<dbReference type="InterPro" id="IPR029052">
    <property type="entry name" value="Metallo-depent_PP-like"/>
</dbReference>
<evidence type="ECO:0000256" key="2">
    <source>
        <dbReference type="ARBA" id="ARBA00022801"/>
    </source>
</evidence>
<comment type="similarity">
    <text evidence="4">Belongs to the PPP phosphatase family.</text>
</comment>
<gene>
    <name evidence="6" type="ORF">PBAH0796_LOCUS17281</name>
</gene>
<protein>
    <recommendedName>
        <fullName evidence="4">Serine/threonine-protein phosphatase</fullName>
        <ecNumber evidence="4">3.1.3.16</ecNumber>
    </recommendedName>
</protein>
<dbReference type="EMBL" id="HBEG01028423">
    <property type="protein sequence ID" value="CAD8365241.1"/>
    <property type="molecule type" value="Transcribed_RNA"/>
</dbReference>
<keyword evidence="3" id="KW-0464">Manganese</keyword>
<dbReference type="GO" id="GO:0046872">
    <property type="term" value="F:metal ion binding"/>
    <property type="evidence" value="ECO:0007669"/>
    <property type="project" value="UniProtKB-KW"/>
</dbReference>
<comment type="catalytic activity">
    <reaction evidence="4">
        <text>O-phospho-L-threonyl-[protein] + H2O = L-threonyl-[protein] + phosphate</text>
        <dbReference type="Rhea" id="RHEA:47004"/>
        <dbReference type="Rhea" id="RHEA-COMP:11060"/>
        <dbReference type="Rhea" id="RHEA-COMP:11605"/>
        <dbReference type="ChEBI" id="CHEBI:15377"/>
        <dbReference type="ChEBI" id="CHEBI:30013"/>
        <dbReference type="ChEBI" id="CHEBI:43474"/>
        <dbReference type="ChEBI" id="CHEBI:61977"/>
        <dbReference type="EC" id="3.1.3.16"/>
    </reaction>
</comment>
<sequence>MSVEPRRACVQDDLDAQIEYVLQKGHLTEAQCQALCEAAHKLLQEEPNCVQVQCPVTIVGDVHGQFQDVKEMLHICGPPPDTNYLFLGDYVDRGRCSVRTVTLAFLLKVRYPERVVLLRGNHECRQITQVYGFYEECMRLYGNTSIWKVFTEAFDYLPLTAVLENRIFCTHAGLSPSLPSLDDIGQLDRVQEVPHSGPICDLLWSDPNDVPGWCFSVRGAGFQFGQDITEQFLHANGLTLIVRGHQVVPDGYQWSHDKSLVTVFSAPNYCYCNGNRAAVMDIDEHMEYMFTQFDESPFTDKDPLPNPRMVDYFGDSLSFAPIETAKL</sequence>
<dbReference type="InterPro" id="IPR006186">
    <property type="entry name" value="Ser/Thr-sp_prot-phosphatase"/>
</dbReference>
<dbReference type="EC" id="3.1.3.16" evidence="4"/>
<dbReference type="GO" id="GO:0004722">
    <property type="term" value="F:protein serine/threonine phosphatase activity"/>
    <property type="evidence" value="ECO:0007669"/>
    <property type="project" value="UniProtKB-EC"/>
</dbReference>
<organism evidence="6">
    <name type="scientific">Pyrodinium bahamense</name>
    <dbReference type="NCBI Taxonomy" id="73915"/>
    <lineage>
        <taxon>Eukaryota</taxon>
        <taxon>Sar</taxon>
        <taxon>Alveolata</taxon>
        <taxon>Dinophyceae</taxon>
        <taxon>Gonyaulacales</taxon>
        <taxon>Pyrocystaceae</taxon>
        <taxon>Pyrodinium</taxon>
    </lineage>
</organism>
<accession>A0A7S0AJV3</accession>
<proteinExistence type="inferred from homology"/>
<evidence type="ECO:0000313" key="6">
    <source>
        <dbReference type="EMBL" id="CAD8365241.1"/>
    </source>
</evidence>
<feature type="domain" description="Serine/threonine specific protein phosphatases" evidence="5">
    <location>
        <begin position="118"/>
        <end position="123"/>
    </location>
</feature>
<dbReference type="SUPFAM" id="SSF56300">
    <property type="entry name" value="Metallo-dependent phosphatases"/>
    <property type="match status" value="1"/>
</dbReference>
<dbReference type="SMART" id="SM00156">
    <property type="entry name" value="PP2Ac"/>
    <property type="match status" value="1"/>
</dbReference>
<dbReference type="CDD" id="cd07415">
    <property type="entry name" value="MPP_PP2A_PP4_PP6"/>
    <property type="match status" value="1"/>
</dbReference>
<dbReference type="InterPro" id="IPR047129">
    <property type="entry name" value="PPA2-like"/>
</dbReference>
<dbReference type="PROSITE" id="PS00125">
    <property type="entry name" value="SER_THR_PHOSPHATASE"/>
    <property type="match status" value="1"/>
</dbReference>
<name>A0A7S0AJV3_9DINO</name>
<dbReference type="Pfam" id="PF00149">
    <property type="entry name" value="Metallophos"/>
    <property type="match status" value="1"/>
</dbReference>
<keyword evidence="1" id="KW-0479">Metal-binding</keyword>
<reference evidence="6" key="1">
    <citation type="submission" date="2021-01" db="EMBL/GenBank/DDBJ databases">
        <authorList>
            <person name="Corre E."/>
            <person name="Pelletier E."/>
            <person name="Niang G."/>
            <person name="Scheremetjew M."/>
            <person name="Finn R."/>
            <person name="Kale V."/>
            <person name="Holt S."/>
            <person name="Cochrane G."/>
            <person name="Meng A."/>
            <person name="Brown T."/>
            <person name="Cohen L."/>
        </authorList>
    </citation>
    <scope>NUCLEOTIDE SEQUENCE</scope>
    <source>
        <strain evidence="6">Pbaha01</strain>
    </source>
</reference>
<keyword evidence="2 4" id="KW-0378">Hydrolase</keyword>
<dbReference type="InterPro" id="IPR004843">
    <property type="entry name" value="Calcineurin-like_PHP"/>
</dbReference>
<dbReference type="AlphaFoldDB" id="A0A7S0AJV3"/>
<evidence type="ECO:0000256" key="3">
    <source>
        <dbReference type="ARBA" id="ARBA00023211"/>
    </source>
</evidence>